<evidence type="ECO:0000256" key="3">
    <source>
        <dbReference type="ARBA" id="ARBA00022884"/>
    </source>
</evidence>
<dbReference type="PANTHER" id="PTHR10602">
    <property type="entry name" value="EUKARYOTIC TRANSLATION INITIATION FACTOR 2 SUBUNIT 1"/>
    <property type="match status" value="1"/>
</dbReference>
<dbReference type="InterPro" id="IPR003029">
    <property type="entry name" value="S1_domain"/>
</dbReference>
<organism evidence="6">
    <name type="scientific">Candidatus Methanomethylicus mesodigestus</name>
    <dbReference type="NCBI Taxonomy" id="1867258"/>
    <lineage>
        <taxon>Archaea</taxon>
        <taxon>Thermoproteota</taxon>
        <taxon>Methanosuratincolia</taxon>
        <taxon>Candidatus Methanomethylicales</taxon>
        <taxon>Candidatus Methanomethylicaceae</taxon>
        <taxon>Candidatus Methanomethylicus</taxon>
    </lineage>
</organism>
<dbReference type="Gene3D" id="1.10.150.190">
    <property type="entry name" value="Translation initiation factor 2, subunit 1, domain 2"/>
    <property type="match status" value="1"/>
</dbReference>
<dbReference type="EMBL" id="DSTX01000001">
    <property type="protein sequence ID" value="HFK19913.1"/>
    <property type="molecule type" value="Genomic_DNA"/>
</dbReference>
<keyword evidence="3" id="KW-0694">RNA-binding</keyword>
<dbReference type="GO" id="GO:0043022">
    <property type="term" value="F:ribosome binding"/>
    <property type="evidence" value="ECO:0007669"/>
    <property type="project" value="TreeGrafter"/>
</dbReference>
<keyword evidence="4" id="KW-0648">Protein biosynthesis</keyword>
<dbReference type="Pfam" id="PF00575">
    <property type="entry name" value="S1"/>
    <property type="match status" value="1"/>
</dbReference>
<dbReference type="AlphaFoldDB" id="A0A7C3J3P0"/>
<accession>A0A7C3J3P0</accession>
<dbReference type="Pfam" id="PF07541">
    <property type="entry name" value="EIF_2_alpha"/>
    <property type="match status" value="1"/>
</dbReference>
<evidence type="ECO:0000256" key="4">
    <source>
        <dbReference type="ARBA" id="ARBA00022917"/>
    </source>
</evidence>
<dbReference type="NCBIfam" id="NF003064">
    <property type="entry name" value="PRK03987.1-4"/>
    <property type="match status" value="1"/>
</dbReference>
<proteinExistence type="inferred from homology"/>
<dbReference type="FunFam" id="3.30.70.1130:FF:000002">
    <property type="entry name" value="Translation initiation factor 2 subunit alpha"/>
    <property type="match status" value="1"/>
</dbReference>
<evidence type="ECO:0000256" key="2">
    <source>
        <dbReference type="ARBA" id="ARBA00022540"/>
    </source>
</evidence>
<dbReference type="SUPFAM" id="SSF116742">
    <property type="entry name" value="eIF2alpha middle domain-like"/>
    <property type="match status" value="1"/>
</dbReference>
<dbReference type="InterPro" id="IPR012340">
    <property type="entry name" value="NA-bd_OB-fold"/>
</dbReference>
<dbReference type="PANTHER" id="PTHR10602:SF0">
    <property type="entry name" value="EUKARYOTIC TRANSLATION INITIATION FACTOR 2 SUBUNIT 1"/>
    <property type="match status" value="1"/>
</dbReference>
<comment type="similarity">
    <text evidence="1">Belongs to the eIF-2-alpha family.</text>
</comment>
<dbReference type="SUPFAM" id="SSF110993">
    <property type="entry name" value="eIF-2-alpha, C-terminal domain"/>
    <property type="match status" value="1"/>
</dbReference>
<sequence length="277" mass="30867">MYRPSLLRRCVWDDVKMVLRKKDYPEIGEYVIATAVKLMEHGVYVSIDEYEKNGYIPIGEVASTWVKNIKDFVKEGQKLVLKVIRIDEKKGHIDCSLRKVTEREKKEKLIQYKKLKKAEKLLESASKALGKSYAEGVKVAGIPLEDHFGDLYAALESASSRGPKALLEAGIPEDWASAIYEASKGHIETPVVSVAGVIKLTSNSPRGVEEIKDSIMKGIKESASKEAKVTITYLGSPNYRIEVTAKDYRAAEDQMKKTAEAILARLEKAGGKGEFTR</sequence>
<evidence type="ECO:0000256" key="1">
    <source>
        <dbReference type="ARBA" id="ARBA00007223"/>
    </source>
</evidence>
<protein>
    <submittedName>
        <fullName evidence="6">Translation initiation factor IF-2 subunit alpha</fullName>
    </submittedName>
</protein>
<gene>
    <name evidence="6" type="ORF">ENS19_01375</name>
</gene>
<dbReference type="InterPro" id="IPR024054">
    <property type="entry name" value="TIF2_asu_middle_sf"/>
</dbReference>
<dbReference type="Gene3D" id="3.30.70.1130">
    <property type="entry name" value="EIF_2_alpha"/>
    <property type="match status" value="1"/>
</dbReference>
<dbReference type="InterPro" id="IPR024055">
    <property type="entry name" value="TIF2_asu_C"/>
</dbReference>
<dbReference type="PROSITE" id="PS50126">
    <property type="entry name" value="S1"/>
    <property type="match status" value="1"/>
</dbReference>
<comment type="caution">
    <text evidence="6">The sequence shown here is derived from an EMBL/GenBank/DDBJ whole genome shotgun (WGS) entry which is preliminary data.</text>
</comment>
<dbReference type="CDD" id="cd04452">
    <property type="entry name" value="S1_IF2_alpha"/>
    <property type="match status" value="1"/>
</dbReference>
<dbReference type="InterPro" id="IPR044126">
    <property type="entry name" value="S1_IF2_alpha"/>
</dbReference>
<dbReference type="SMART" id="SM00316">
    <property type="entry name" value="S1"/>
    <property type="match status" value="1"/>
</dbReference>
<dbReference type="NCBIfam" id="NF003062">
    <property type="entry name" value="PRK03987.1-1"/>
    <property type="match status" value="1"/>
</dbReference>
<keyword evidence="2 6" id="KW-0396">Initiation factor</keyword>
<name>A0A7C3J3P0_9CREN</name>
<evidence type="ECO:0000313" key="6">
    <source>
        <dbReference type="EMBL" id="HFK19913.1"/>
    </source>
</evidence>
<reference evidence="6" key="1">
    <citation type="journal article" date="2020" name="mSystems">
        <title>Genome- and Community-Level Interaction Insights into Carbon Utilization and Element Cycling Functions of Hydrothermarchaeota in Hydrothermal Sediment.</title>
        <authorList>
            <person name="Zhou Z."/>
            <person name="Liu Y."/>
            <person name="Xu W."/>
            <person name="Pan J."/>
            <person name="Luo Z.H."/>
            <person name="Li M."/>
        </authorList>
    </citation>
    <scope>NUCLEOTIDE SEQUENCE [LARGE SCALE GENOMIC DNA]</scope>
    <source>
        <strain evidence="6">SpSt-468</strain>
    </source>
</reference>
<dbReference type="Gene3D" id="2.40.50.140">
    <property type="entry name" value="Nucleic acid-binding proteins"/>
    <property type="match status" value="1"/>
</dbReference>
<dbReference type="SUPFAM" id="SSF50249">
    <property type="entry name" value="Nucleic acid-binding proteins"/>
    <property type="match status" value="1"/>
</dbReference>
<feature type="domain" description="S1 motif" evidence="5">
    <location>
        <begin position="28"/>
        <end position="98"/>
    </location>
</feature>
<evidence type="ECO:0000259" key="5">
    <source>
        <dbReference type="PROSITE" id="PS50126"/>
    </source>
</evidence>
<dbReference type="InterPro" id="IPR011488">
    <property type="entry name" value="TIF_2_asu"/>
</dbReference>
<dbReference type="GO" id="GO:0003743">
    <property type="term" value="F:translation initiation factor activity"/>
    <property type="evidence" value="ECO:0007669"/>
    <property type="project" value="UniProtKB-KW"/>
</dbReference>
<dbReference type="GO" id="GO:0003723">
    <property type="term" value="F:RNA binding"/>
    <property type="evidence" value="ECO:0007669"/>
    <property type="project" value="UniProtKB-KW"/>
</dbReference>